<name>A0ABU1UMF4_9ACTN</name>
<dbReference type="SUPFAM" id="SSF50475">
    <property type="entry name" value="FMN-binding split barrel"/>
    <property type="match status" value="1"/>
</dbReference>
<evidence type="ECO:0000313" key="1">
    <source>
        <dbReference type="EMBL" id="MDR7086369.1"/>
    </source>
</evidence>
<comment type="caution">
    <text evidence="1">The sequence shown here is derived from an EMBL/GenBank/DDBJ whole genome shotgun (WGS) entry which is preliminary data.</text>
</comment>
<sequence>MTTRISSISVLDEQECYQLLSTTTVGRVAFISHHGQQLLPLNFAMVDGVIYFRVNEEGVLSELADGLVDVAFEVDHHGTTTRDAWNVTVRGTTSRVHESAGLASTANLASLRPWAPGERALVVALTPELIDGRRVSSH</sequence>
<dbReference type="EMBL" id="JAVDWH010000001">
    <property type="protein sequence ID" value="MDR7086369.1"/>
    <property type="molecule type" value="Genomic_DNA"/>
</dbReference>
<reference evidence="1 2" key="1">
    <citation type="submission" date="2023-07" db="EMBL/GenBank/DDBJ databases">
        <title>Sorghum-associated microbial communities from plants grown in Nebraska, USA.</title>
        <authorList>
            <person name="Schachtman D."/>
        </authorList>
    </citation>
    <scope>NUCLEOTIDE SEQUENCE [LARGE SCALE GENOMIC DNA]</scope>
    <source>
        <strain evidence="1 2">BE248</strain>
    </source>
</reference>
<organism evidence="1 2">
    <name type="scientific">Aeromicrobium panaciterrae</name>
    <dbReference type="NCBI Taxonomy" id="363861"/>
    <lineage>
        <taxon>Bacteria</taxon>
        <taxon>Bacillati</taxon>
        <taxon>Actinomycetota</taxon>
        <taxon>Actinomycetes</taxon>
        <taxon>Propionibacteriales</taxon>
        <taxon>Nocardioidaceae</taxon>
        <taxon>Aeromicrobium</taxon>
    </lineage>
</organism>
<dbReference type="Gene3D" id="2.30.110.10">
    <property type="entry name" value="Electron Transport, Fmn-binding Protein, Chain A"/>
    <property type="match status" value="1"/>
</dbReference>
<accession>A0ABU1UMF4</accession>
<dbReference type="RefSeq" id="WP_309968064.1">
    <property type="nucleotide sequence ID" value="NZ_JAVDWH010000001.1"/>
</dbReference>
<dbReference type="InterPro" id="IPR012349">
    <property type="entry name" value="Split_barrel_FMN-bd"/>
</dbReference>
<evidence type="ECO:0000313" key="2">
    <source>
        <dbReference type="Proteomes" id="UP001257739"/>
    </source>
</evidence>
<dbReference type="Proteomes" id="UP001257739">
    <property type="component" value="Unassembled WGS sequence"/>
</dbReference>
<proteinExistence type="predicted"/>
<gene>
    <name evidence="1" type="ORF">J2X11_001208</name>
</gene>
<keyword evidence="2" id="KW-1185">Reference proteome</keyword>
<dbReference type="InterPro" id="IPR024747">
    <property type="entry name" value="Pyridox_Oxase-rel"/>
</dbReference>
<dbReference type="Pfam" id="PF12900">
    <property type="entry name" value="Pyridox_ox_2"/>
    <property type="match status" value="1"/>
</dbReference>
<protein>
    <submittedName>
        <fullName evidence="1">Nitroimidazol reductase NimA-like FMN-containing flavoprotein (Pyridoxamine 5'-phosphate oxidase superfamily)</fullName>
    </submittedName>
</protein>